<evidence type="ECO:0000256" key="1">
    <source>
        <dbReference type="SAM" id="Phobius"/>
    </source>
</evidence>
<proteinExistence type="predicted"/>
<keyword evidence="1" id="KW-0472">Membrane</keyword>
<evidence type="ECO:0000313" key="2">
    <source>
        <dbReference type="EMBL" id="CAG5085885.1"/>
    </source>
</evidence>
<name>A0A916JPM9_9FLAO</name>
<feature type="transmembrane region" description="Helical" evidence="1">
    <location>
        <begin position="158"/>
        <end position="177"/>
    </location>
</feature>
<feature type="transmembrane region" description="Helical" evidence="1">
    <location>
        <begin position="53"/>
        <end position="72"/>
    </location>
</feature>
<dbReference type="KEGG" id="ptan:CRYO30217_02921"/>
<keyword evidence="3" id="KW-1185">Reference proteome</keyword>
<feature type="transmembrane region" description="Helical" evidence="1">
    <location>
        <begin position="197"/>
        <end position="216"/>
    </location>
</feature>
<evidence type="ECO:0008006" key="4">
    <source>
        <dbReference type="Google" id="ProtNLM"/>
    </source>
</evidence>
<feature type="transmembrane region" description="Helical" evidence="1">
    <location>
        <begin position="128"/>
        <end position="146"/>
    </location>
</feature>
<reference evidence="2" key="1">
    <citation type="submission" date="2021-04" db="EMBL/GenBank/DDBJ databases">
        <authorList>
            <person name="Rodrigo-Torres L."/>
            <person name="Arahal R. D."/>
            <person name="Lucena T."/>
        </authorList>
    </citation>
    <scope>NUCLEOTIDE SEQUENCE</scope>
    <source>
        <strain evidence="2">AS29M-1</strain>
    </source>
</reference>
<keyword evidence="1" id="KW-1133">Transmembrane helix</keyword>
<dbReference type="InterPro" id="IPR025367">
    <property type="entry name" value="DUF4271"/>
</dbReference>
<organism evidence="2 3">
    <name type="scientific">Parvicella tangerina</name>
    <dbReference type="NCBI Taxonomy" id="2829795"/>
    <lineage>
        <taxon>Bacteria</taxon>
        <taxon>Pseudomonadati</taxon>
        <taxon>Bacteroidota</taxon>
        <taxon>Flavobacteriia</taxon>
        <taxon>Flavobacteriales</taxon>
        <taxon>Parvicellaceae</taxon>
        <taxon>Parvicella</taxon>
    </lineage>
</organism>
<keyword evidence="1" id="KW-0812">Transmembrane</keyword>
<gene>
    <name evidence="2" type="ORF">CRYO30217_02921</name>
</gene>
<dbReference type="Pfam" id="PF14093">
    <property type="entry name" value="DUF4271"/>
    <property type="match status" value="1"/>
</dbReference>
<accession>A0A916JPM9</accession>
<dbReference type="AlphaFoldDB" id="A0A916JPM9"/>
<protein>
    <recommendedName>
        <fullName evidence="4">DUF4271 domain-containing protein</fullName>
    </recommendedName>
</protein>
<dbReference type="RefSeq" id="WP_258543118.1">
    <property type="nucleotide sequence ID" value="NZ_OU015584.1"/>
</dbReference>
<dbReference type="Proteomes" id="UP000683507">
    <property type="component" value="Chromosome"/>
</dbReference>
<feature type="transmembrane region" description="Helical" evidence="1">
    <location>
        <begin position="84"/>
        <end position="101"/>
    </location>
</feature>
<sequence>MLLYIPVIVSLILLIYVRVQSARKLNSIVQGFFDLRAFRRVIREESTIHSTTASLLLINAAITVTTGITYILFQRTNSFELTDLFFVFGVIAGGLIVYYWLRRILFTLIGYFTEKKEIAHEIQVYNHFFYQVLGVAIPPIIVFLNFRLDSSSTAWLSIFYNGVLLLLVLTFVFIYLFKIVQEFRQTSQLKISGYYLFLYFCTLEILPLVALIMWFIG</sequence>
<evidence type="ECO:0000313" key="3">
    <source>
        <dbReference type="Proteomes" id="UP000683507"/>
    </source>
</evidence>
<dbReference type="EMBL" id="OU015584">
    <property type="protein sequence ID" value="CAG5085885.1"/>
    <property type="molecule type" value="Genomic_DNA"/>
</dbReference>